<name>A0A1S1HLB6_PROST</name>
<reference evidence="3 4" key="1">
    <citation type="submission" date="2016-03" db="EMBL/GenBank/DDBJ databases">
        <title>Genome sequence of Providencia stuartii strain, isolated from the salivary glands of larval Lucilia sericata.</title>
        <authorList>
            <person name="Yuan Y."/>
            <person name="Zhang Y."/>
            <person name="Fu S."/>
            <person name="Crippen T.L."/>
            <person name="Visi D."/>
            <person name="Benbow M.E."/>
            <person name="Allen M."/>
            <person name="Tomberlin J.K."/>
            <person name="Sze S.-H."/>
            <person name="Tarone A.M."/>
        </authorList>
    </citation>
    <scope>NUCLEOTIDE SEQUENCE [LARGE SCALE GENOMIC DNA]</scope>
    <source>
        <strain evidence="3 4">Crippen</strain>
    </source>
</reference>
<feature type="region of interest" description="Disordered" evidence="1">
    <location>
        <begin position="1"/>
        <end position="24"/>
    </location>
</feature>
<evidence type="ECO:0008006" key="5">
    <source>
        <dbReference type="Google" id="ProtNLM"/>
    </source>
</evidence>
<accession>A0A1S1HLB6</accession>
<dbReference type="AlphaFoldDB" id="A0A1S1HLB6"/>
<evidence type="ECO:0000256" key="2">
    <source>
        <dbReference type="SAM" id="Phobius"/>
    </source>
</evidence>
<evidence type="ECO:0000256" key="1">
    <source>
        <dbReference type="SAM" id="MobiDB-lite"/>
    </source>
</evidence>
<proteinExistence type="predicted"/>
<protein>
    <recommendedName>
        <fullName evidence="5">Conjugal transfer protein TrbF</fullName>
    </recommendedName>
</protein>
<feature type="transmembrane region" description="Helical" evidence="2">
    <location>
        <begin position="95"/>
        <end position="123"/>
    </location>
</feature>
<feature type="compositionally biased region" description="Basic and acidic residues" evidence="1">
    <location>
        <begin position="1"/>
        <end position="17"/>
    </location>
</feature>
<keyword evidence="2" id="KW-0812">Transmembrane</keyword>
<dbReference type="Proteomes" id="UP000179588">
    <property type="component" value="Unassembled WGS sequence"/>
</dbReference>
<keyword evidence="2" id="KW-1133">Transmembrane helix</keyword>
<comment type="caution">
    <text evidence="3">The sequence shown here is derived from an EMBL/GenBank/DDBJ whole genome shotgun (WGS) entry which is preliminary data.</text>
</comment>
<gene>
    <name evidence="3" type="ORF">A3Q29_21345</name>
</gene>
<evidence type="ECO:0000313" key="4">
    <source>
        <dbReference type="Proteomes" id="UP000179588"/>
    </source>
</evidence>
<sequence>MSKPNHSRELAQWHDDNTVPASSETPAETVELARACEREWHRVDSSVLNGLSYLIAGAFLWWLLHGLFNGMWSGDAVIPEAQWRVKDILNVAMYVVPYCFCALALRHGVVAIFSLLQAGYLHYQMQRLKRQMP</sequence>
<feature type="transmembrane region" description="Helical" evidence="2">
    <location>
        <begin position="47"/>
        <end position="64"/>
    </location>
</feature>
<keyword evidence="4" id="KW-1185">Reference proteome</keyword>
<keyword evidence="2" id="KW-0472">Membrane</keyword>
<evidence type="ECO:0000313" key="3">
    <source>
        <dbReference type="EMBL" id="OHT23094.1"/>
    </source>
</evidence>
<organism evidence="3 4">
    <name type="scientific">Providencia stuartii</name>
    <dbReference type="NCBI Taxonomy" id="588"/>
    <lineage>
        <taxon>Bacteria</taxon>
        <taxon>Pseudomonadati</taxon>
        <taxon>Pseudomonadota</taxon>
        <taxon>Gammaproteobacteria</taxon>
        <taxon>Enterobacterales</taxon>
        <taxon>Morganellaceae</taxon>
        <taxon>Providencia</taxon>
    </lineage>
</organism>
<dbReference type="EMBL" id="LVIE01000193">
    <property type="protein sequence ID" value="OHT23094.1"/>
    <property type="molecule type" value="Genomic_DNA"/>
</dbReference>